<accession>A0ACC2BCB3</accession>
<dbReference type="EMBL" id="CM055107">
    <property type="protein sequence ID" value="KAJ7527414.1"/>
    <property type="molecule type" value="Genomic_DNA"/>
</dbReference>
<proteinExistence type="predicted"/>
<gene>
    <name evidence="1" type="ORF">O6H91_16G053500</name>
</gene>
<protein>
    <submittedName>
        <fullName evidence="1">Uncharacterized protein</fullName>
    </submittedName>
</protein>
<reference evidence="2" key="1">
    <citation type="journal article" date="2024" name="Proc. Natl. Acad. Sci. U.S.A.">
        <title>Extraordinary preservation of gene collinearity over three hundred million years revealed in homosporous lycophytes.</title>
        <authorList>
            <person name="Li C."/>
            <person name="Wickell D."/>
            <person name="Kuo L.Y."/>
            <person name="Chen X."/>
            <person name="Nie B."/>
            <person name="Liao X."/>
            <person name="Peng D."/>
            <person name="Ji J."/>
            <person name="Jenkins J."/>
            <person name="Williams M."/>
            <person name="Shu S."/>
            <person name="Plott C."/>
            <person name="Barry K."/>
            <person name="Rajasekar S."/>
            <person name="Grimwood J."/>
            <person name="Han X."/>
            <person name="Sun S."/>
            <person name="Hou Z."/>
            <person name="He W."/>
            <person name="Dai G."/>
            <person name="Sun C."/>
            <person name="Schmutz J."/>
            <person name="Leebens-Mack J.H."/>
            <person name="Li F.W."/>
            <person name="Wang L."/>
        </authorList>
    </citation>
    <scope>NUCLEOTIDE SEQUENCE [LARGE SCALE GENOMIC DNA]</scope>
    <source>
        <strain evidence="2">cv. PW_Plant_1</strain>
    </source>
</reference>
<evidence type="ECO:0000313" key="1">
    <source>
        <dbReference type="EMBL" id="KAJ7527414.1"/>
    </source>
</evidence>
<name>A0ACC2BCB3_DIPCM</name>
<dbReference type="Proteomes" id="UP001162992">
    <property type="component" value="Chromosome 16"/>
</dbReference>
<keyword evidence="2" id="KW-1185">Reference proteome</keyword>
<evidence type="ECO:0000313" key="2">
    <source>
        <dbReference type="Proteomes" id="UP001162992"/>
    </source>
</evidence>
<organism evidence="1 2">
    <name type="scientific">Diphasiastrum complanatum</name>
    <name type="common">Issler's clubmoss</name>
    <name type="synonym">Lycopodium complanatum</name>
    <dbReference type="NCBI Taxonomy" id="34168"/>
    <lineage>
        <taxon>Eukaryota</taxon>
        <taxon>Viridiplantae</taxon>
        <taxon>Streptophyta</taxon>
        <taxon>Embryophyta</taxon>
        <taxon>Tracheophyta</taxon>
        <taxon>Lycopodiopsida</taxon>
        <taxon>Lycopodiales</taxon>
        <taxon>Lycopodiaceae</taxon>
        <taxon>Lycopodioideae</taxon>
        <taxon>Diphasiastrum</taxon>
    </lineage>
</organism>
<comment type="caution">
    <text evidence="1">The sequence shown here is derived from an EMBL/GenBank/DDBJ whole genome shotgun (WGS) entry which is preliminary data.</text>
</comment>
<sequence length="327" mass="36723">MVLCIAIYLLLGFVHLPKELSKLVLRNDISAGTDLKAYCQPEPMKSGGGGDDTFTGWCRPLAEVGMERYSKLFADNLLDKNDIIHLDHELLSSIGIRIAKHRLLILKSIRSYMGHKGLENHNLHAQHTAAETLIKEKLLLDGLNESSLWLWIQEMRPLCKRSVLIDNGYLKVKAPKQGSQLILNEHLSSKGSTILFEAKVVLWAALYGDSDVNVSFTRVHRELLCITVPQNKATAFDFFREVTEVQSSGTWRDGEETNHDVSAPNRLLQVEYGEVESHLLGDATLISLHLINLLQVNELILYARILGVHQSTLSNVLLSPKISDYPR</sequence>